<accession>A0A9D1PAZ3</accession>
<comment type="cofactor">
    <cofactor evidence="1">
        <name>FMN</name>
        <dbReference type="ChEBI" id="CHEBI:58210"/>
    </cofactor>
</comment>
<evidence type="ECO:0000256" key="5">
    <source>
        <dbReference type="ARBA" id="ARBA00023002"/>
    </source>
</evidence>
<protein>
    <submittedName>
        <fullName evidence="7">Nitroreductase family protein</fullName>
    </submittedName>
</protein>
<proteinExistence type="inferred from homology"/>
<reference evidence="7" key="1">
    <citation type="journal article" date="2021" name="PeerJ">
        <title>Extensive microbial diversity within the chicken gut microbiome revealed by metagenomics and culture.</title>
        <authorList>
            <person name="Gilroy R."/>
            <person name="Ravi A."/>
            <person name="Getino M."/>
            <person name="Pursley I."/>
            <person name="Horton D.L."/>
            <person name="Alikhan N.F."/>
            <person name="Baker D."/>
            <person name="Gharbi K."/>
            <person name="Hall N."/>
            <person name="Watson M."/>
            <person name="Adriaenssens E.M."/>
            <person name="Foster-Nyarko E."/>
            <person name="Jarju S."/>
            <person name="Secka A."/>
            <person name="Antonio M."/>
            <person name="Oren A."/>
            <person name="Chaudhuri R.R."/>
            <person name="La Ragione R."/>
            <person name="Hildebrand F."/>
            <person name="Pallen M.J."/>
        </authorList>
    </citation>
    <scope>NUCLEOTIDE SEQUENCE</scope>
    <source>
        <strain evidence="7">CHK195-9823</strain>
    </source>
</reference>
<reference evidence="7" key="2">
    <citation type="submission" date="2021-04" db="EMBL/GenBank/DDBJ databases">
        <authorList>
            <person name="Gilroy R."/>
        </authorList>
    </citation>
    <scope>NUCLEOTIDE SEQUENCE</scope>
    <source>
        <strain evidence="7">CHK195-9823</strain>
    </source>
</reference>
<keyword evidence="3" id="KW-0285">Flavoprotein</keyword>
<evidence type="ECO:0000259" key="6">
    <source>
        <dbReference type="Pfam" id="PF00881"/>
    </source>
</evidence>
<dbReference type="GO" id="GO:0016491">
    <property type="term" value="F:oxidoreductase activity"/>
    <property type="evidence" value="ECO:0007669"/>
    <property type="project" value="UniProtKB-KW"/>
</dbReference>
<gene>
    <name evidence="7" type="ORF">H9747_00375</name>
</gene>
<dbReference type="AlphaFoldDB" id="A0A9D1PAZ3"/>
<organism evidence="7 8">
    <name type="scientific">Candidatus Blautia stercorigallinarum</name>
    <dbReference type="NCBI Taxonomy" id="2838501"/>
    <lineage>
        <taxon>Bacteria</taxon>
        <taxon>Bacillati</taxon>
        <taxon>Bacillota</taxon>
        <taxon>Clostridia</taxon>
        <taxon>Lachnospirales</taxon>
        <taxon>Lachnospiraceae</taxon>
        <taxon>Blautia</taxon>
    </lineage>
</organism>
<name>A0A9D1PAZ3_9FIRM</name>
<dbReference type="Gene3D" id="3.40.109.10">
    <property type="entry name" value="NADH Oxidase"/>
    <property type="match status" value="1"/>
</dbReference>
<dbReference type="EMBL" id="DXIQ01000003">
    <property type="protein sequence ID" value="HIV37450.1"/>
    <property type="molecule type" value="Genomic_DNA"/>
</dbReference>
<keyword evidence="4" id="KW-0288">FMN</keyword>
<keyword evidence="5" id="KW-0560">Oxidoreductase</keyword>
<evidence type="ECO:0000313" key="8">
    <source>
        <dbReference type="Proteomes" id="UP000886814"/>
    </source>
</evidence>
<dbReference type="PANTHER" id="PTHR43673">
    <property type="entry name" value="NAD(P)H NITROREDUCTASE YDGI-RELATED"/>
    <property type="match status" value="1"/>
</dbReference>
<dbReference type="InterPro" id="IPR000415">
    <property type="entry name" value="Nitroreductase-like"/>
</dbReference>
<comment type="similarity">
    <text evidence="2">Belongs to the nitroreductase family.</text>
</comment>
<comment type="caution">
    <text evidence="7">The sequence shown here is derived from an EMBL/GenBank/DDBJ whole genome shotgun (WGS) entry which is preliminary data.</text>
</comment>
<evidence type="ECO:0000256" key="4">
    <source>
        <dbReference type="ARBA" id="ARBA00022643"/>
    </source>
</evidence>
<evidence type="ECO:0000256" key="3">
    <source>
        <dbReference type="ARBA" id="ARBA00022630"/>
    </source>
</evidence>
<evidence type="ECO:0000313" key="7">
    <source>
        <dbReference type="EMBL" id="HIV37450.1"/>
    </source>
</evidence>
<feature type="domain" description="Nitroreductase" evidence="6">
    <location>
        <begin position="10"/>
        <end position="156"/>
    </location>
</feature>
<dbReference type="PANTHER" id="PTHR43673:SF2">
    <property type="entry name" value="NITROREDUCTASE"/>
    <property type="match status" value="1"/>
</dbReference>
<dbReference type="SUPFAM" id="SSF55469">
    <property type="entry name" value="FMN-dependent nitroreductase-like"/>
    <property type="match status" value="1"/>
</dbReference>
<dbReference type="Pfam" id="PF00881">
    <property type="entry name" value="Nitroreductase"/>
    <property type="match status" value="1"/>
</dbReference>
<sequence length="175" mass="19395">MDFEQVLTLRQTTRKYTDQKVSDSDLEKILQAAQTAPLAAGDDKTTHLTLVKDPVLMEEIRNACMLTSRKTGQKIDALYGAQAMIFVSATDISEDHIEYCNTGCIIENILLQATALGLGSTYIWGCLKKLRKNEEVMKKLCLPQGYEILSAAVVGYPAKPLAPREISRKLSVTEL</sequence>
<evidence type="ECO:0000256" key="2">
    <source>
        <dbReference type="ARBA" id="ARBA00007118"/>
    </source>
</evidence>
<dbReference type="Proteomes" id="UP000886814">
    <property type="component" value="Unassembled WGS sequence"/>
</dbReference>
<dbReference type="InterPro" id="IPR029479">
    <property type="entry name" value="Nitroreductase"/>
</dbReference>
<evidence type="ECO:0000256" key="1">
    <source>
        <dbReference type="ARBA" id="ARBA00001917"/>
    </source>
</evidence>